<gene>
    <name evidence="1" type="ORF">CBEIBR21_09185</name>
</gene>
<comment type="caution">
    <text evidence="1">The sequence shown here is derived from an EMBL/GenBank/DDBJ whole genome shotgun (WGS) entry which is preliminary data.</text>
</comment>
<organism evidence="1 2">
    <name type="scientific">Clostridium beijerinckii</name>
    <name type="common">Clostridium MP</name>
    <dbReference type="NCBI Taxonomy" id="1520"/>
    <lineage>
        <taxon>Bacteria</taxon>
        <taxon>Bacillati</taxon>
        <taxon>Bacillota</taxon>
        <taxon>Clostridia</taxon>
        <taxon>Eubacteriales</taxon>
        <taxon>Clostridiaceae</taxon>
        <taxon>Clostridium</taxon>
    </lineage>
</organism>
<dbReference type="Proteomes" id="UP000190959">
    <property type="component" value="Unassembled WGS sequence"/>
</dbReference>
<evidence type="ECO:0000313" key="2">
    <source>
        <dbReference type="Proteomes" id="UP000190959"/>
    </source>
</evidence>
<dbReference type="AlphaFoldDB" id="A0A1S9N6K6"/>
<dbReference type="EMBL" id="MWMH01000003">
    <property type="protein sequence ID" value="OOP73199.1"/>
    <property type="molecule type" value="Genomic_DNA"/>
</dbReference>
<proteinExistence type="predicted"/>
<reference evidence="1 2" key="1">
    <citation type="submission" date="2017-02" db="EMBL/GenBank/DDBJ databases">
        <title>Genome sequence of Clostridium beijerinckii Br21.</title>
        <authorList>
            <person name="Fonseca B.C."/>
            <person name="Guazzaroni M.E."/>
            <person name="Riano-Pachon D.M."/>
            <person name="Reginatto V."/>
        </authorList>
    </citation>
    <scope>NUCLEOTIDE SEQUENCE [LARGE SCALE GENOMIC DNA]</scope>
    <source>
        <strain evidence="1 2">Br21</strain>
    </source>
</reference>
<accession>A0A1S9N6K6</accession>
<name>A0A1S9N6K6_CLOBE</name>
<sequence>MQSALLKLITDANERIYLKTLLLDNTIVKLMINKKNMDIKVSIKRDWVNLNCEFIEELFRNDIVILTHDDNESFVITDKCQYTIDYMEQNLRKDILEKSIKKNFRNNNLCISEEEINAYKVNKLINEIKDEFRLVSFSMSGIKIYLKKINFASLLKKNSQHKIIADEEKFELYDKNFLNNKLKEEISEDEFTKLKSEYDKLIKICDKFNRFGEITKRKYLCGKINKFILVNQEVVYKITREINQINHLNKNINDKYFDFLMDKFYGNFVSKLNEILKRHYIHDNKDVENFKKEVRNTIPKAKTIKEKIKINNYMIFELSREMLLNQDVIRQLKSFQISDDIKDKLNELENLLRIS</sequence>
<evidence type="ECO:0000313" key="1">
    <source>
        <dbReference type="EMBL" id="OOP73199.1"/>
    </source>
</evidence>
<protein>
    <submittedName>
        <fullName evidence="1">Uncharacterized protein</fullName>
    </submittedName>
</protein>